<accession>A0A0C2Z5M0</accession>
<dbReference type="AlphaFoldDB" id="A0A0C2Z5M0"/>
<evidence type="ECO:0000313" key="2">
    <source>
        <dbReference type="Proteomes" id="UP000053424"/>
    </source>
</evidence>
<proteinExistence type="predicted"/>
<gene>
    <name evidence="1" type="ORF">M413DRAFT_22980</name>
</gene>
<reference evidence="2" key="2">
    <citation type="submission" date="2015-01" db="EMBL/GenBank/DDBJ databases">
        <title>Evolutionary Origins and Diversification of the Mycorrhizal Mutualists.</title>
        <authorList>
            <consortium name="DOE Joint Genome Institute"/>
            <consortium name="Mycorrhizal Genomics Consortium"/>
            <person name="Kohler A."/>
            <person name="Kuo A."/>
            <person name="Nagy L.G."/>
            <person name="Floudas D."/>
            <person name="Copeland A."/>
            <person name="Barry K.W."/>
            <person name="Cichocki N."/>
            <person name="Veneault-Fourrey C."/>
            <person name="LaButti K."/>
            <person name="Lindquist E.A."/>
            <person name="Lipzen A."/>
            <person name="Lundell T."/>
            <person name="Morin E."/>
            <person name="Murat C."/>
            <person name="Riley R."/>
            <person name="Ohm R."/>
            <person name="Sun H."/>
            <person name="Tunlid A."/>
            <person name="Henrissat B."/>
            <person name="Grigoriev I.V."/>
            <person name="Hibbett D.S."/>
            <person name="Martin F."/>
        </authorList>
    </citation>
    <scope>NUCLEOTIDE SEQUENCE [LARGE SCALE GENOMIC DNA]</scope>
    <source>
        <strain evidence="2">h7</strain>
    </source>
</reference>
<keyword evidence="2" id="KW-1185">Reference proteome</keyword>
<name>A0A0C2Z5M0_HEBCY</name>
<evidence type="ECO:0000313" key="1">
    <source>
        <dbReference type="EMBL" id="KIM48497.1"/>
    </source>
</evidence>
<dbReference type="Proteomes" id="UP000053424">
    <property type="component" value="Unassembled WGS sequence"/>
</dbReference>
<reference evidence="1 2" key="1">
    <citation type="submission" date="2014-04" db="EMBL/GenBank/DDBJ databases">
        <authorList>
            <consortium name="DOE Joint Genome Institute"/>
            <person name="Kuo A."/>
            <person name="Gay G."/>
            <person name="Dore J."/>
            <person name="Kohler A."/>
            <person name="Nagy L.G."/>
            <person name="Floudas D."/>
            <person name="Copeland A."/>
            <person name="Barry K.W."/>
            <person name="Cichocki N."/>
            <person name="Veneault-Fourrey C."/>
            <person name="LaButti K."/>
            <person name="Lindquist E.A."/>
            <person name="Lipzen A."/>
            <person name="Lundell T."/>
            <person name="Morin E."/>
            <person name="Murat C."/>
            <person name="Sun H."/>
            <person name="Tunlid A."/>
            <person name="Henrissat B."/>
            <person name="Grigoriev I.V."/>
            <person name="Hibbett D.S."/>
            <person name="Martin F."/>
            <person name="Nordberg H.P."/>
            <person name="Cantor M.N."/>
            <person name="Hua S.X."/>
        </authorList>
    </citation>
    <scope>NUCLEOTIDE SEQUENCE [LARGE SCALE GENOMIC DNA]</scope>
    <source>
        <strain evidence="2">h7</strain>
    </source>
</reference>
<organism evidence="1 2">
    <name type="scientific">Hebeloma cylindrosporum</name>
    <dbReference type="NCBI Taxonomy" id="76867"/>
    <lineage>
        <taxon>Eukaryota</taxon>
        <taxon>Fungi</taxon>
        <taxon>Dikarya</taxon>
        <taxon>Basidiomycota</taxon>
        <taxon>Agaricomycotina</taxon>
        <taxon>Agaricomycetes</taxon>
        <taxon>Agaricomycetidae</taxon>
        <taxon>Agaricales</taxon>
        <taxon>Agaricineae</taxon>
        <taxon>Hymenogastraceae</taxon>
        <taxon>Hebeloma</taxon>
    </lineage>
</organism>
<dbReference type="EMBL" id="KN831769">
    <property type="protein sequence ID" value="KIM48497.1"/>
    <property type="molecule type" value="Genomic_DNA"/>
</dbReference>
<protein>
    <submittedName>
        <fullName evidence="1">Uncharacterized protein</fullName>
    </submittedName>
</protein>
<dbReference type="HOGENOM" id="CLU_1759027_0_0_1"/>
<sequence>MSSELTHSECVKRIWVYSFAYEYDRLLGWLGAVFGKPTLYGQVSGNLSLGFQTCKEKEAGQVNTTSSPKKGSKFFIKSKPSASSSPPLRKCILTSKCLTNPSIIAVLYMVNTFSYAQQTTAVKTETAISFNIMSVIVLGQLLEEDDDI</sequence>